<dbReference type="CDD" id="cd07033">
    <property type="entry name" value="TPP_PYR_DXS_TK_like"/>
    <property type="match status" value="1"/>
</dbReference>
<evidence type="ECO:0000256" key="10">
    <source>
        <dbReference type="NCBIfam" id="TIGR00232"/>
    </source>
</evidence>
<evidence type="ECO:0000256" key="5">
    <source>
        <dbReference type="ARBA" id="ARBA00022679"/>
    </source>
</evidence>
<dbReference type="SUPFAM" id="SSF52922">
    <property type="entry name" value="TK C-terminal domain-like"/>
    <property type="match status" value="1"/>
</dbReference>
<keyword evidence="6" id="KW-0479">Metal-binding</keyword>
<dbReference type="SUPFAM" id="SSF52518">
    <property type="entry name" value="Thiamin diphosphate-binding fold (THDP-binding)"/>
    <property type="match status" value="2"/>
</dbReference>
<keyword evidence="5 12" id="KW-0808">Transferase</keyword>
<evidence type="ECO:0000256" key="4">
    <source>
        <dbReference type="ARBA" id="ARBA00013152"/>
    </source>
</evidence>
<dbReference type="InterPro" id="IPR005475">
    <property type="entry name" value="Transketolase-like_Pyr-bd"/>
</dbReference>
<dbReference type="InterPro" id="IPR005478">
    <property type="entry name" value="Transketolase_bac-like"/>
</dbReference>
<evidence type="ECO:0000256" key="1">
    <source>
        <dbReference type="ARBA" id="ARBA00001946"/>
    </source>
</evidence>
<comment type="cofactor">
    <cofactor evidence="1">
        <name>Mg(2+)</name>
        <dbReference type="ChEBI" id="CHEBI:18420"/>
    </cofactor>
</comment>
<evidence type="ECO:0000313" key="13">
    <source>
        <dbReference type="Proteomes" id="UP001597188"/>
    </source>
</evidence>
<feature type="domain" description="Transketolase-like pyrimidine-binding" evidence="11">
    <location>
        <begin position="349"/>
        <end position="520"/>
    </location>
</feature>
<dbReference type="InterPro" id="IPR033247">
    <property type="entry name" value="Transketolase_fam"/>
</dbReference>
<dbReference type="NCBIfam" id="TIGR00232">
    <property type="entry name" value="tktlase_bact"/>
    <property type="match status" value="1"/>
</dbReference>
<dbReference type="PROSITE" id="PS00801">
    <property type="entry name" value="TRANSKETOLASE_1"/>
    <property type="match status" value="1"/>
</dbReference>
<protein>
    <recommendedName>
        <fullName evidence="4 10">Transketolase</fullName>
        <ecNumber evidence="4 10">2.2.1.1</ecNumber>
    </recommendedName>
</protein>
<comment type="caution">
    <text evidence="12">The sequence shown here is derived from an EMBL/GenBank/DDBJ whole genome shotgun (WGS) entry which is preliminary data.</text>
</comment>
<keyword evidence="7" id="KW-0460">Magnesium</keyword>
<dbReference type="SMART" id="SM00861">
    <property type="entry name" value="Transket_pyr"/>
    <property type="match status" value="1"/>
</dbReference>
<sequence>MKRFDEIDEQAVTNLRVLSAEMIEWANSGHPGLPLGAAPMLWALWSRHLRLDPQAPDWFDRDRFVLSAGHGSALLYSLLHVSGFDVTMADLKQFRQFGSRTPGHPEYGVVAGVEATTGPLGQGLGMAVGMALAERHLASQFNHEAQIVDHFTYSLVGDGDLMEGVSHEAASFAGQQKLGQLIVLYDDNQVSLDGPTSRSFHTDVCQRFESYGWETQVVTDGNDLTAIDAAITRAKHSQRPSLIAVKTVIGFGAPGAGTNAVHGNPLGTAGLQTLRQNLNWTAAPFTITPAVASRAQQAIAQRGQQAHQAWNQRVSQLTPTTLAELKRVMQQDLPLDFAQQLPVYDEGAEASRLTSHTMIQKIASKLPELVGGSADLASSNKTTIETDGLLTADQPSERNLAFGVREFAEGAILNGLTLHGGVRAFGSTFLVFSDYMRGAIRLAALQKLPVTYVFTHDSIAVGEDGPTHQPIEQLMSLRLIPNVTVIRPSDPNETVAAWWQAMNATDHPTVLVLTRQNLAVLPRTKQLAMTGVARGGYVLSPQKGLQPTGILIASGSEVALALQTQAKLATLGQDVSVVSMPSMDLFSQQSAQYQAQVLPPQVRRRVAIEMGATLGWERFVGLDGTIVGLDRFGASGPAADVLPALGFTVDQLVQAYQQTHVGQQQLNVI</sequence>
<dbReference type="Pfam" id="PF02779">
    <property type="entry name" value="Transket_pyr"/>
    <property type="match status" value="1"/>
</dbReference>
<dbReference type="Gene3D" id="3.40.50.970">
    <property type="match status" value="2"/>
</dbReference>
<dbReference type="InterPro" id="IPR055152">
    <property type="entry name" value="Transketolase-like_C_2"/>
</dbReference>
<name>A0ABW4C4S4_9LACO</name>
<comment type="similarity">
    <text evidence="3">Belongs to the transketolase family.</text>
</comment>
<evidence type="ECO:0000256" key="9">
    <source>
        <dbReference type="ARBA" id="ARBA00049473"/>
    </source>
</evidence>
<organism evidence="12 13">
    <name type="scientific">Lactiplantibacillus songbeiensis</name>
    <dbReference type="NCBI Taxonomy" id="2559920"/>
    <lineage>
        <taxon>Bacteria</taxon>
        <taxon>Bacillati</taxon>
        <taxon>Bacillota</taxon>
        <taxon>Bacilli</taxon>
        <taxon>Lactobacillales</taxon>
        <taxon>Lactobacillaceae</taxon>
        <taxon>Lactiplantibacillus</taxon>
    </lineage>
</organism>
<dbReference type="PANTHER" id="PTHR43522:SF2">
    <property type="entry name" value="TRANSKETOLASE 1-RELATED"/>
    <property type="match status" value="1"/>
</dbReference>
<evidence type="ECO:0000259" key="11">
    <source>
        <dbReference type="SMART" id="SM00861"/>
    </source>
</evidence>
<proteinExistence type="inferred from homology"/>
<keyword evidence="13" id="KW-1185">Reference proteome</keyword>
<dbReference type="InterPro" id="IPR049557">
    <property type="entry name" value="Transketolase_CS"/>
</dbReference>
<dbReference type="InterPro" id="IPR005474">
    <property type="entry name" value="Transketolase_N"/>
</dbReference>
<dbReference type="EMBL" id="JBHTOJ010000045">
    <property type="protein sequence ID" value="MFD1421717.1"/>
    <property type="molecule type" value="Genomic_DNA"/>
</dbReference>
<accession>A0ABW4C4S4</accession>
<gene>
    <name evidence="12" type="primary">tkt</name>
    <name evidence="12" type="ORF">ACFQ5L_12285</name>
</gene>
<evidence type="ECO:0000256" key="6">
    <source>
        <dbReference type="ARBA" id="ARBA00022723"/>
    </source>
</evidence>
<dbReference type="GO" id="GO:0004802">
    <property type="term" value="F:transketolase activity"/>
    <property type="evidence" value="ECO:0007669"/>
    <property type="project" value="UniProtKB-EC"/>
</dbReference>
<evidence type="ECO:0000256" key="7">
    <source>
        <dbReference type="ARBA" id="ARBA00022842"/>
    </source>
</evidence>
<keyword evidence="8" id="KW-0786">Thiamine pyrophosphate</keyword>
<evidence type="ECO:0000313" key="12">
    <source>
        <dbReference type="EMBL" id="MFD1421717.1"/>
    </source>
</evidence>
<comment type="catalytic activity">
    <reaction evidence="9">
        <text>D-sedoheptulose 7-phosphate + D-glyceraldehyde 3-phosphate = aldehydo-D-ribose 5-phosphate + D-xylulose 5-phosphate</text>
        <dbReference type="Rhea" id="RHEA:10508"/>
        <dbReference type="ChEBI" id="CHEBI:57483"/>
        <dbReference type="ChEBI" id="CHEBI:57737"/>
        <dbReference type="ChEBI" id="CHEBI:58273"/>
        <dbReference type="ChEBI" id="CHEBI:59776"/>
        <dbReference type="EC" id="2.2.1.1"/>
    </reaction>
</comment>
<evidence type="ECO:0000256" key="8">
    <source>
        <dbReference type="ARBA" id="ARBA00023052"/>
    </source>
</evidence>
<comment type="cofactor">
    <cofactor evidence="2">
        <name>thiamine diphosphate</name>
        <dbReference type="ChEBI" id="CHEBI:58937"/>
    </cofactor>
</comment>
<dbReference type="PANTHER" id="PTHR43522">
    <property type="entry name" value="TRANSKETOLASE"/>
    <property type="match status" value="1"/>
</dbReference>
<reference evidence="13" key="1">
    <citation type="journal article" date="2019" name="Int. J. Syst. Evol. Microbiol.">
        <title>The Global Catalogue of Microorganisms (GCM) 10K type strain sequencing project: providing services to taxonomists for standard genome sequencing and annotation.</title>
        <authorList>
            <consortium name="The Broad Institute Genomics Platform"/>
            <consortium name="The Broad Institute Genome Sequencing Center for Infectious Disease"/>
            <person name="Wu L."/>
            <person name="Ma J."/>
        </authorList>
    </citation>
    <scope>NUCLEOTIDE SEQUENCE [LARGE SCALE GENOMIC DNA]</scope>
    <source>
        <strain evidence="13">CCM 8931</strain>
    </source>
</reference>
<dbReference type="Proteomes" id="UP001597188">
    <property type="component" value="Unassembled WGS sequence"/>
</dbReference>
<dbReference type="EC" id="2.2.1.1" evidence="4 10"/>
<dbReference type="CDD" id="cd02012">
    <property type="entry name" value="TPP_TK"/>
    <property type="match status" value="1"/>
</dbReference>
<dbReference type="Pfam" id="PF00456">
    <property type="entry name" value="Transketolase_N"/>
    <property type="match status" value="1"/>
</dbReference>
<dbReference type="Gene3D" id="3.40.50.920">
    <property type="match status" value="1"/>
</dbReference>
<dbReference type="InterPro" id="IPR009014">
    <property type="entry name" value="Transketo_C/PFOR_II"/>
</dbReference>
<dbReference type="RefSeq" id="WP_137635502.1">
    <property type="nucleotide sequence ID" value="NZ_BJDL01000022.1"/>
</dbReference>
<evidence type="ECO:0000256" key="3">
    <source>
        <dbReference type="ARBA" id="ARBA00007131"/>
    </source>
</evidence>
<dbReference type="InterPro" id="IPR029061">
    <property type="entry name" value="THDP-binding"/>
</dbReference>
<dbReference type="Pfam" id="PF22613">
    <property type="entry name" value="Transketolase_C_1"/>
    <property type="match status" value="1"/>
</dbReference>
<evidence type="ECO:0000256" key="2">
    <source>
        <dbReference type="ARBA" id="ARBA00001964"/>
    </source>
</evidence>